<comment type="function">
    <text evidence="6">Specifically methylates the N4 position of cytidine in position 1402 (C1402) of 16S rRNA.</text>
</comment>
<dbReference type="InterPro" id="IPR002903">
    <property type="entry name" value="RsmH"/>
</dbReference>
<dbReference type="Pfam" id="PF01795">
    <property type="entry name" value="Methyltransf_5"/>
    <property type="match status" value="1"/>
</dbReference>
<feature type="binding site" evidence="6">
    <location>
        <begin position="33"/>
        <end position="35"/>
    </location>
    <ligand>
        <name>S-adenosyl-L-methionine</name>
        <dbReference type="ChEBI" id="CHEBI:59789"/>
    </ligand>
</feature>
<dbReference type="EMBL" id="JAVDPW010000001">
    <property type="protein sequence ID" value="MDR6287995.1"/>
    <property type="molecule type" value="Genomic_DNA"/>
</dbReference>
<dbReference type="GO" id="GO:0008168">
    <property type="term" value="F:methyltransferase activity"/>
    <property type="evidence" value="ECO:0007669"/>
    <property type="project" value="UniProtKB-KW"/>
</dbReference>
<feature type="binding site" evidence="6">
    <location>
        <position position="78"/>
    </location>
    <ligand>
        <name>S-adenosyl-L-methionine</name>
        <dbReference type="ChEBI" id="CHEBI:59789"/>
    </ligand>
</feature>
<dbReference type="InterPro" id="IPR029063">
    <property type="entry name" value="SAM-dependent_MTases_sf"/>
</dbReference>
<evidence type="ECO:0000313" key="9">
    <source>
        <dbReference type="Proteomes" id="UP001262410"/>
    </source>
</evidence>
<dbReference type="PIRSF" id="PIRSF004486">
    <property type="entry name" value="MraW"/>
    <property type="match status" value="1"/>
</dbReference>
<reference evidence="8 9" key="1">
    <citation type="submission" date="2023-07" db="EMBL/GenBank/DDBJ databases">
        <title>Sorghum-associated microbial communities from plants grown in Nebraska, USA.</title>
        <authorList>
            <person name="Schachtman D."/>
        </authorList>
    </citation>
    <scope>NUCLEOTIDE SEQUENCE [LARGE SCALE GENOMIC DNA]</scope>
    <source>
        <strain evidence="8 9">584</strain>
    </source>
</reference>
<dbReference type="EC" id="2.1.1.199" evidence="6"/>
<feature type="region of interest" description="Disordered" evidence="7">
    <location>
        <begin position="250"/>
        <end position="324"/>
    </location>
</feature>
<dbReference type="PANTHER" id="PTHR11265:SF0">
    <property type="entry name" value="12S RRNA N4-METHYLCYTIDINE METHYLTRANSFERASE"/>
    <property type="match status" value="1"/>
</dbReference>
<evidence type="ECO:0000256" key="1">
    <source>
        <dbReference type="ARBA" id="ARBA00010396"/>
    </source>
</evidence>
<dbReference type="RefSeq" id="WP_309791930.1">
    <property type="nucleotide sequence ID" value="NZ_JAVDPW010000001.1"/>
</dbReference>
<keyword evidence="9" id="KW-1185">Reference proteome</keyword>
<dbReference type="NCBIfam" id="TIGR00006">
    <property type="entry name" value="16S rRNA (cytosine(1402)-N(4))-methyltransferase RsmH"/>
    <property type="match status" value="1"/>
</dbReference>
<sequence length="324" mass="34721">MSGTHLPVLLAEIVAAVAPRDGDLIVDGTFGRGGYARGLLAAADCRVVGIDRDPEAVAEGRRLEAEQPGRFRIVEGRFGAMDELIGEAVDGIVLDLGVSSPQIDDPARGFSFRADGPLDMRMGRDGATAADLVNSMAEDDLANVIYDFGEERLSRRVARAIVAARKDARIERTLQLAEIVRRVVPRSKDGIDPATRTFQALRLWVNDELTELDHGLSGAERLLRPGGRLAVVTFHSLEDRRVKRFLAERSGGGGGVSRHIAAPSGEDRAPSFRLGAKRSVTPGEAETRGNPRARSARLRSAIRSEAPAWPPVGQGGGDRGRVAA</sequence>
<keyword evidence="2 6" id="KW-0698">rRNA processing</keyword>
<proteinExistence type="inferred from homology"/>
<name>A0ABU1JHA1_9PROT</name>
<evidence type="ECO:0000256" key="4">
    <source>
        <dbReference type="ARBA" id="ARBA00022679"/>
    </source>
</evidence>
<dbReference type="GO" id="GO:0032259">
    <property type="term" value="P:methylation"/>
    <property type="evidence" value="ECO:0007669"/>
    <property type="project" value="UniProtKB-KW"/>
</dbReference>
<feature type="binding site" evidence="6">
    <location>
        <position position="95"/>
    </location>
    <ligand>
        <name>S-adenosyl-L-methionine</name>
        <dbReference type="ChEBI" id="CHEBI:59789"/>
    </ligand>
</feature>
<comment type="catalytic activity">
    <reaction evidence="6">
        <text>cytidine(1402) in 16S rRNA + S-adenosyl-L-methionine = N(4)-methylcytidine(1402) in 16S rRNA + S-adenosyl-L-homocysteine + H(+)</text>
        <dbReference type="Rhea" id="RHEA:42928"/>
        <dbReference type="Rhea" id="RHEA-COMP:10286"/>
        <dbReference type="Rhea" id="RHEA-COMP:10287"/>
        <dbReference type="ChEBI" id="CHEBI:15378"/>
        <dbReference type="ChEBI" id="CHEBI:57856"/>
        <dbReference type="ChEBI" id="CHEBI:59789"/>
        <dbReference type="ChEBI" id="CHEBI:74506"/>
        <dbReference type="ChEBI" id="CHEBI:82748"/>
        <dbReference type="EC" id="2.1.1.199"/>
    </reaction>
</comment>
<comment type="subcellular location">
    <subcellularLocation>
        <location evidence="6">Cytoplasm</location>
    </subcellularLocation>
</comment>
<keyword evidence="3 6" id="KW-0489">Methyltransferase</keyword>
<dbReference type="Gene3D" id="1.10.150.170">
    <property type="entry name" value="Putative methyltransferase TM0872, insert domain"/>
    <property type="match status" value="1"/>
</dbReference>
<evidence type="ECO:0000256" key="5">
    <source>
        <dbReference type="ARBA" id="ARBA00022691"/>
    </source>
</evidence>
<gene>
    <name evidence="6" type="primary">rsmH</name>
    <name evidence="8" type="ORF">E9232_000494</name>
</gene>
<evidence type="ECO:0000256" key="3">
    <source>
        <dbReference type="ARBA" id="ARBA00022603"/>
    </source>
</evidence>
<keyword evidence="4 6" id="KW-0808">Transferase</keyword>
<evidence type="ECO:0000256" key="7">
    <source>
        <dbReference type="SAM" id="MobiDB-lite"/>
    </source>
</evidence>
<dbReference type="SUPFAM" id="SSF53335">
    <property type="entry name" value="S-adenosyl-L-methionine-dependent methyltransferases"/>
    <property type="match status" value="1"/>
</dbReference>
<organism evidence="8 9">
    <name type="scientific">Inquilinus ginsengisoli</name>
    <dbReference type="NCBI Taxonomy" id="363840"/>
    <lineage>
        <taxon>Bacteria</taxon>
        <taxon>Pseudomonadati</taxon>
        <taxon>Pseudomonadota</taxon>
        <taxon>Alphaproteobacteria</taxon>
        <taxon>Rhodospirillales</taxon>
        <taxon>Rhodospirillaceae</taxon>
        <taxon>Inquilinus</taxon>
    </lineage>
</organism>
<feature type="binding site" evidence="6">
    <location>
        <position position="102"/>
    </location>
    <ligand>
        <name>S-adenosyl-L-methionine</name>
        <dbReference type="ChEBI" id="CHEBI:59789"/>
    </ligand>
</feature>
<dbReference type="CDD" id="cd02440">
    <property type="entry name" value="AdoMet_MTases"/>
    <property type="match status" value="1"/>
</dbReference>
<dbReference type="Gene3D" id="3.40.50.150">
    <property type="entry name" value="Vaccinia Virus protein VP39"/>
    <property type="match status" value="1"/>
</dbReference>
<dbReference type="SUPFAM" id="SSF81799">
    <property type="entry name" value="Putative methyltransferase TM0872, insert domain"/>
    <property type="match status" value="1"/>
</dbReference>
<comment type="caution">
    <text evidence="8">The sequence shown here is derived from an EMBL/GenBank/DDBJ whole genome shotgun (WGS) entry which is preliminary data.</text>
</comment>
<evidence type="ECO:0000256" key="6">
    <source>
        <dbReference type="HAMAP-Rule" id="MF_01007"/>
    </source>
</evidence>
<comment type="similarity">
    <text evidence="1 6">Belongs to the methyltransferase superfamily. RsmH family.</text>
</comment>
<dbReference type="PANTHER" id="PTHR11265">
    <property type="entry name" value="S-ADENOSYL-METHYLTRANSFERASE MRAW"/>
    <property type="match status" value="1"/>
</dbReference>
<evidence type="ECO:0000313" key="8">
    <source>
        <dbReference type="EMBL" id="MDR6287995.1"/>
    </source>
</evidence>
<dbReference type="InterPro" id="IPR023397">
    <property type="entry name" value="SAM-dep_MeTrfase_MraW_recog"/>
</dbReference>
<keyword evidence="6" id="KW-0963">Cytoplasm</keyword>
<evidence type="ECO:0000256" key="2">
    <source>
        <dbReference type="ARBA" id="ARBA00022552"/>
    </source>
</evidence>
<dbReference type="HAMAP" id="MF_01007">
    <property type="entry name" value="16SrRNA_methyltr_H"/>
    <property type="match status" value="1"/>
</dbReference>
<keyword evidence="5 6" id="KW-0949">S-adenosyl-L-methionine</keyword>
<dbReference type="Proteomes" id="UP001262410">
    <property type="component" value="Unassembled WGS sequence"/>
</dbReference>
<protein>
    <recommendedName>
        <fullName evidence="6">Ribosomal RNA small subunit methyltransferase H</fullName>
        <ecNumber evidence="6">2.1.1.199</ecNumber>
    </recommendedName>
    <alternativeName>
        <fullName evidence="6">16S rRNA m(4)C1402 methyltransferase</fullName>
    </alternativeName>
    <alternativeName>
        <fullName evidence="6">rRNA (cytosine-N(4)-)-methyltransferase RsmH</fullName>
    </alternativeName>
</protein>
<feature type="binding site" evidence="6">
    <location>
        <position position="51"/>
    </location>
    <ligand>
        <name>S-adenosyl-L-methionine</name>
        <dbReference type="ChEBI" id="CHEBI:59789"/>
    </ligand>
</feature>
<accession>A0ABU1JHA1</accession>